<dbReference type="InterPro" id="IPR050723">
    <property type="entry name" value="CFA/CMAS"/>
</dbReference>
<dbReference type="PANTHER" id="PTHR43667:SF2">
    <property type="entry name" value="FATTY ACID C-METHYL TRANSFERASE"/>
    <property type="match status" value="1"/>
</dbReference>
<feature type="region of interest" description="Disordered" evidence="1">
    <location>
        <begin position="1"/>
        <end position="24"/>
    </location>
</feature>
<dbReference type="KEGG" id="rmc:RMONA_00970"/>
<dbReference type="GO" id="GO:0102208">
    <property type="term" value="F:2-polyprenyl-6-hydroxyphenol methylase activity"/>
    <property type="evidence" value="ECO:0007669"/>
    <property type="project" value="UniProtKB-EC"/>
</dbReference>
<dbReference type="EMBL" id="LN794217">
    <property type="protein sequence ID" value="CEO16616.1"/>
    <property type="molecule type" value="Genomic_DNA"/>
</dbReference>
<protein>
    <submittedName>
        <fullName evidence="5">Ubiquinone biosynthesis O-methyltransferase</fullName>
        <ecNumber evidence="5">2.1.1.222</ecNumber>
    </submittedName>
</protein>
<evidence type="ECO:0000256" key="1">
    <source>
        <dbReference type="SAM" id="MobiDB-lite"/>
    </source>
</evidence>
<dbReference type="InterPro" id="IPR048976">
    <property type="entry name" value="WHD_PKMT"/>
</dbReference>
<keyword evidence="5" id="KW-0808">Transferase</keyword>
<dbReference type="STRING" id="109232.RMONA_00970"/>
<dbReference type="Pfam" id="PF10119">
    <property type="entry name" value="MethyTransf_Reg"/>
    <property type="match status" value="1"/>
</dbReference>
<dbReference type="Gene3D" id="3.40.50.150">
    <property type="entry name" value="Vaccinia Virus protein VP39"/>
    <property type="match status" value="1"/>
</dbReference>
<feature type="domain" description="Methyltransferase regulatory" evidence="2">
    <location>
        <begin position="246"/>
        <end position="327"/>
    </location>
</feature>
<reference evidence="5 6" key="1">
    <citation type="submission" date="2015-01" db="EMBL/GenBank/DDBJ databases">
        <title>Draft genome sequence of Rickettsia monacensis strain IrR/Munich.</title>
        <authorList>
            <person name="Felsheim R.F."/>
            <person name="Johnson S.L."/>
            <person name="Kurtti T.J."/>
            <person name="Munderloh U.G."/>
        </authorList>
    </citation>
    <scope>NUCLEOTIDE SEQUENCE [LARGE SCALE GENOMIC DNA]</scope>
    <source>
        <strain evidence="5 6">IrR/Munich</strain>
    </source>
</reference>
<dbReference type="SUPFAM" id="SSF53335">
    <property type="entry name" value="S-adenosyl-L-methionine-dependent methyltransferases"/>
    <property type="match status" value="1"/>
</dbReference>
<dbReference type="PANTHER" id="PTHR43667">
    <property type="entry name" value="CYCLOPROPANE-FATTY-ACYL-PHOSPHOLIPID SYNTHASE"/>
    <property type="match status" value="1"/>
</dbReference>
<feature type="compositionally biased region" description="Polar residues" evidence="1">
    <location>
        <begin position="1"/>
        <end position="13"/>
    </location>
</feature>
<dbReference type="InterPro" id="IPR025714">
    <property type="entry name" value="Methyltranfer_dom"/>
</dbReference>
<dbReference type="Pfam" id="PF13847">
    <property type="entry name" value="Methyltransf_31"/>
    <property type="match status" value="1"/>
</dbReference>
<keyword evidence="5" id="KW-0489">Methyltransferase</keyword>
<dbReference type="AlphaFoldDB" id="A0A0B7IXS8"/>
<keyword evidence="6" id="KW-1185">Reference proteome</keyword>
<feature type="domain" description="Methyltransferase" evidence="3">
    <location>
        <begin position="72"/>
        <end position="183"/>
    </location>
</feature>
<dbReference type="RefSeq" id="WP_023507203.1">
    <property type="nucleotide sequence ID" value="NZ_LN794217.1"/>
</dbReference>
<dbReference type="GO" id="GO:0032259">
    <property type="term" value="P:methylation"/>
    <property type="evidence" value="ECO:0007669"/>
    <property type="project" value="UniProtKB-KW"/>
</dbReference>
<gene>
    <name evidence="5" type="primary">ubiG_1</name>
    <name evidence="5" type="ORF">RMONA_00970</name>
</gene>
<dbReference type="Pfam" id="PF21782">
    <property type="entry name" value="WHD_PKMT"/>
    <property type="match status" value="1"/>
</dbReference>
<dbReference type="InterPro" id="IPR029063">
    <property type="entry name" value="SAM-dependent_MTases_sf"/>
</dbReference>
<dbReference type="CDD" id="cd02440">
    <property type="entry name" value="AdoMet_MTases"/>
    <property type="match status" value="1"/>
</dbReference>
<evidence type="ECO:0000313" key="6">
    <source>
        <dbReference type="Proteomes" id="UP000018149"/>
    </source>
</evidence>
<evidence type="ECO:0000259" key="2">
    <source>
        <dbReference type="Pfam" id="PF10119"/>
    </source>
</evidence>
<organism evidence="5 6">
    <name type="scientific">Rickettsia monacensis</name>
    <dbReference type="NCBI Taxonomy" id="109232"/>
    <lineage>
        <taxon>Bacteria</taxon>
        <taxon>Pseudomonadati</taxon>
        <taxon>Pseudomonadota</taxon>
        <taxon>Alphaproteobacteria</taxon>
        <taxon>Rickettsiales</taxon>
        <taxon>Rickettsiaceae</taxon>
        <taxon>Rickettsieae</taxon>
        <taxon>Rickettsia</taxon>
        <taxon>spotted fever group</taxon>
    </lineage>
</organism>
<evidence type="ECO:0000313" key="5">
    <source>
        <dbReference type="EMBL" id="CEO16616.1"/>
    </source>
</evidence>
<keyword evidence="5" id="KW-0830">Ubiquinone</keyword>
<accession>A0A0B7IXS8</accession>
<name>A0A0B7IXS8_9RICK</name>
<evidence type="ECO:0000259" key="3">
    <source>
        <dbReference type="Pfam" id="PF13847"/>
    </source>
</evidence>
<dbReference type="Proteomes" id="UP000018149">
    <property type="component" value="Chromosome I"/>
</dbReference>
<dbReference type="EC" id="2.1.1.222" evidence="5"/>
<sequence>MSPKATNSSSTPNGHDKTAKKSHSIQSVLNGVVSDHNTYDEVPYESYPYTTTHPYHLSTLATLFNVNAPEVENAKILELGCAAGGNLIPHAVLYPKAHFVGVDLSKVQIDEANKNVKELGLKNIEFHHCSITDIDDSFGKFDYIICHGVISWVPKTVRDKIFEVCNKNLSPNGIAYISYNTLPGWNMVRTIRDMMMYHSSSFANVRDRIAQSRLLLEFVKDSLENSKTPYAEVLKTEAELLAKQTDHYLRHDHLEEENAQFYFHEFMNEARKHNLQYLADCNLSTMYLGNMPPKVVEQLKAVNDIVRTEQYMDFITNRRFRTTLLCHSDVKINRNINNDDITKFNMIFNIAPEKPLKEVDLNNASESLKFFLNGNKDSHLTTSSPYMKAILYTFSENLNNPLSFEKITAKANKKLHNTKLNEIKAELLNNAMKLVLQGYISITNQKHRNKPELDKPKTTKMVIHQATHTPSMWVTNLKHEPIGVNFFEKFALRYMDGKHDKKAIIEAVLGHVEKGELTLSKEGQKVENKEEIRKELESLFTPMIEKFSSNALLV</sequence>
<evidence type="ECO:0000259" key="4">
    <source>
        <dbReference type="Pfam" id="PF21782"/>
    </source>
</evidence>
<feature type="domain" description="PKMT C-terminal winged helix" evidence="4">
    <location>
        <begin position="454"/>
        <end position="552"/>
    </location>
</feature>
<dbReference type="InterPro" id="IPR018773">
    <property type="entry name" value="MeTrfase_reg_dom_prd"/>
</dbReference>
<dbReference type="HOGENOM" id="CLU_037603_1_1_5"/>
<proteinExistence type="predicted"/>